<feature type="transmembrane region" description="Helical" evidence="4">
    <location>
        <begin position="438"/>
        <end position="461"/>
    </location>
</feature>
<feature type="region of interest" description="Disordered" evidence="3">
    <location>
        <begin position="375"/>
        <end position="434"/>
    </location>
</feature>
<evidence type="ECO:0000313" key="8">
    <source>
        <dbReference type="Proteomes" id="UP001497497"/>
    </source>
</evidence>
<feature type="compositionally biased region" description="Acidic residues" evidence="3">
    <location>
        <begin position="39"/>
        <end position="48"/>
    </location>
</feature>
<gene>
    <name evidence="7" type="ORF">GSLYS_00006669001</name>
</gene>
<accession>A0AAV2HIL4</accession>
<evidence type="ECO:0000256" key="3">
    <source>
        <dbReference type="SAM" id="MobiDB-lite"/>
    </source>
</evidence>
<comment type="caution">
    <text evidence="2">Lacks conserved residue(s) required for the propagation of feature annotation.</text>
</comment>
<feature type="domain" description="CUB" evidence="6">
    <location>
        <begin position="231"/>
        <end position="356"/>
    </location>
</feature>
<evidence type="ECO:0000256" key="4">
    <source>
        <dbReference type="SAM" id="Phobius"/>
    </source>
</evidence>
<keyword evidence="5" id="KW-0732">Signal</keyword>
<evidence type="ECO:0000313" key="7">
    <source>
        <dbReference type="EMBL" id="CAL1532651.1"/>
    </source>
</evidence>
<dbReference type="AlphaFoldDB" id="A0AAV2HIL4"/>
<keyword evidence="4" id="KW-1133">Transmembrane helix</keyword>
<evidence type="ECO:0000256" key="2">
    <source>
        <dbReference type="PROSITE-ProRule" id="PRU00059"/>
    </source>
</evidence>
<dbReference type="InterPro" id="IPR043159">
    <property type="entry name" value="Lectin_gal-bd_sf"/>
</dbReference>
<keyword evidence="4" id="KW-0812">Transmembrane</keyword>
<feature type="region of interest" description="Disordered" evidence="3">
    <location>
        <begin position="553"/>
        <end position="623"/>
    </location>
</feature>
<evidence type="ECO:0000259" key="6">
    <source>
        <dbReference type="PROSITE" id="PS01180"/>
    </source>
</evidence>
<dbReference type="SUPFAM" id="SSF49854">
    <property type="entry name" value="Spermadhesin, CUB domain"/>
    <property type="match status" value="1"/>
</dbReference>
<feature type="compositionally biased region" description="Low complexity" evidence="3">
    <location>
        <begin position="579"/>
        <end position="592"/>
    </location>
</feature>
<keyword evidence="4" id="KW-0472">Membrane</keyword>
<sequence length="700" mass="75776">MLGVGPVFLAVSLTAFLVVTVQCFTPKSECLFQHQRGGEEEEDEYEHEEESRGMAEYHHGKTSPDEEDIRERMGLDEEEEDGPRGHAHGHGGDGGLPHLVRAPAGVHRGQGYIDEEGEWEDRRKRRRRQTSSYLAGHTHDTLKGKLNCEPGAMIHLLNVTVGFSKGHSCHEVYPGCQAGSAKATQVLHCQGSTGSCDIAIHRNFLARCGETANFALVSYECVPVAKRLSVCSKTDTDVIGGVVVTSPDYPSVTVGQTTGSGAIVPCECTLRAEAGTRFEMEYLRTHMPGSVGHCDGDLLLLERPDNKGKYVMEQELCGVNVSNHVVINDNILRVTFIGGAPLADGKPGFFAKFRAVSTASASSVFHISCEGTPPGDGAGKRAGAATARSNGQATVNRTREEQISHAKAQRFGELDLSFGPPAEEKVESDGGQATSPGVLSGVVASLASVIVIMGSLGAYIVHKKRQRRRREKEELERYGTISSKSELYYEGGELTKTELSKDSTTVRKPQRPLPDPLAKENSRQMLSKWLNAGRAMLGARSDVEVKARPCSVHSVASSGYESEPGTIRTAPQRIQQTRSQSPQSNGSNQSSSLDVSLPVAPPRHKKTHRPSDDDDADCPYDNADAGTLKGDGALGQLAASLNSKCIHVENRDDLCKDDEDAAIPDKEDNYQTLVDVEEENYSSISDIQAEVLSLRELRSQ</sequence>
<name>A0AAV2HIL4_LYMST</name>
<protein>
    <recommendedName>
        <fullName evidence="6">CUB domain-containing protein</fullName>
    </recommendedName>
</protein>
<feature type="compositionally biased region" description="Basic and acidic residues" evidence="3">
    <location>
        <begin position="49"/>
        <end position="75"/>
    </location>
</feature>
<dbReference type="PROSITE" id="PS01180">
    <property type="entry name" value="CUB"/>
    <property type="match status" value="1"/>
</dbReference>
<reference evidence="7 8" key="1">
    <citation type="submission" date="2024-04" db="EMBL/GenBank/DDBJ databases">
        <authorList>
            <consortium name="Genoscope - CEA"/>
            <person name="William W."/>
        </authorList>
    </citation>
    <scope>NUCLEOTIDE SEQUENCE [LARGE SCALE GENOMIC DNA]</scope>
</reference>
<dbReference type="Proteomes" id="UP001497497">
    <property type="component" value="Unassembled WGS sequence"/>
</dbReference>
<comment type="caution">
    <text evidence="7">The sequence shown here is derived from an EMBL/GenBank/DDBJ whole genome shotgun (WGS) entry which is preliminary data.</text>
</comment>
<dbReference type="InterPro" id="IPR035914">
    <property type="entry name" value="Sperma_CUB_dom_sf"/>
</dbReference>
<organism evidence="7 8">
    <name type="scientific">Lymnaea stagnalis</name>
    <name type="common">Great pond snail</name>
    <name type="synonym">Helix stagnalis</name>
    <dbReference type="NCBI Taxonomy" id="6523"/>
    <lineage>
        <taxon>Eukaryota</taxon>
        <taxon>Metazoa</taxon>
        <taxon>Spiralia</taxon>
        <taxon>Lophotrochozoa</taxon>
        <taxon>Mollusca</taxon>
        <taxon>Gastropoda</taxon>
        <taxon>Heterobranchia</taxon>
        <taxon>Euthyneura</taxon>
        <taxon>Panpulmonata</taxon>
        <taxon>Hygrophila</taxon>
        <taxon>Lymnaeoidea</taxon>
        <taxon>Lymnaeidae</taxon>
        <taxon>Lymnaea</taxon>
    </lineage>
</organism>
<dbReference type="EMBL" id="CAXITT010000121">
    <property type="protein sequence ID" value="CAL1532651.1"/>
    <property type="molecule type" value="Genomic_DNA"/>
</dbReference>
<feature type="region of interest" description="Disordered" evidence="3">
    <location>
        <begin position="35"/>
        <end position="125"/>
    </location>
</feature>
<evidence type="ECO:0000256" key="1">
    <source>
        <dbReference type="ARBA" id="ARBA00023157"/>
    </source>
</evidence>
<evidence type="ECO:0000256" key="5">
    <source>
        <dbReference type="SAM" id="SignalP"/>
    </source>
</evidence>
<feature type="signal peptide" evidence="5">
    <location>
        <begin position="1"/>
        <end position="23"/>
    </location>
</feature>
<proteinExistence type="predicted"/>
<feature type="region of interest" description="Disordered" evidence="3">
    <location>
        <begin position="499"/>
        <end position="522"/>
    </location>
</feature>
<feature type="chain" id="PRO_5043763401" description="CUB domain-containing protein" evidence="5">
    <location>
        <begin position="24"/>
        <end position="700"/>
    </location>
</feature>
<keyword evidence="1" id="KW-1015">Disulfide bond</keyword>
<dbReference type="InterPro" id="IPR000859">
    <property type="entry name" value="CUB_dom"/>
</dbReference>
<keyword evidence="8" id="KW-1185">Reference proteome</keyword>
<dbReference type="Gene3D" id="2.60.120.740">
    <property type="match status" value="1"/>
</dbReference>
<dbReference type="CDD" id="cd22823">
    <property type="entry name" value="Gal_Rha_Lectin"/>
    <property type="match status" value="1"/>
</dbReference>